<dbReference type="STRING" id="863239.GCA_000213935_00760"/>
<dbReference type="GO" id="GO:0003677">
    <property type="term" value="F:DNA binding"/>
    <property type="evidence" value="ECO:0007669"/>
    <property type="project" value="InterPro"/>
</dbReference>
<organism evidence="2 3">
    <name type="scientific">Corynebacterium nuruki</name>
    <dbReference type="NCBI Taxonomy" id="1032851"/>
    <lineage>
        <taxon>Bacteria</taxon>
        <taxon>Bacillati</taxon>
        <taxon>Actinomycetota</taxon>
        <taxon>Actinomycetes</taxon>
        <taxon>Mycobacteriales</taxon>
        <taxon>Corynebacteriaceae</taxon>
        <taxon>Corynebacterium</taxon>
    </lineage>
</organism>
<proteinExistence type="predicted"/>
<dbReference type="PROSITE" id="PS50943">
    <property type="entry name" value="HTH_CROC1"/>
    <property type="match status" value="1"/>
</dbReference>
<sequence>MLQVAADKDKPKKHKILCGQFRVPQRNLSDVYTPPPDLDWKTYAAAVAYRVKRLRTDLELTQEALAERAGISRNQVQNIERGHGTGTNGRVTNLSMENVYRLAYALEVPPIVLLPDVEREVRPRSYSAEHRPAMEDLMHRTITVDVAWPRGVQVDKSGMQAG</sequence>
<dbReference type="InterPro" id="IPR010982">
    <property type="entry name" value="Lambda_DNA-bd_dom_sf"/>
</dbReference>
<evidence type="ECO:0000313" key="3">
    <source>
        <dbReference type="Proteomes" id="UP000261739"/>
    </source>
</evidence>
<dbReference type="CDD" id="cd00093">
    <property type="entry name" value="HTH_XRE"/>
    <property type="match status" value="1"/>
</dbReference>
<reference evidence="2 3" key="1">
    <citation type="journal article" date="2018" name="Nat. Biotechnol.">
        <title>A standardized bacterial taxonomy based on genome phylogeny substantially revises the tree of life.</title>
        <authorList>
            <person name="Parks D.H."/>
            <person name="Chuvochina M."/>
            <person name="Waite D.W."/>
            <person name="Rinke C."/>
            <person name="Skarshewski A."/>
            <person name="Chaumeil P.A."/>
            <person name="Hugenholtz P."/>
        </authorList>
    </citation>
    <scope>NUCLEOTIDE SEQUENCE [LARGE SCALE GENOMIC DNA]</scope>
    <source>
        <strain evidence="2">UBA11247</strain>
    </source>
</reference>
<feature type="domain" description="HTH cro/C1-type" evidence="1">
    <location>
        <begin position="51"/>
        <end position="114"/>
    </location>
</feature>
<dbReference type="InterPro" id="IPR001387">
    <property type="entry name" value="Cro/C1-type_HTH"/>
</dbReference>
<accession>A0A3D4SWQ2</accession>
<dbReference type="EMBL" id="DQID01000031">
    <property type="protein sequence ID" value="HCT13447.1"/>
    <property type="molecule type" value="Genomic_DNA"/>
</dbReference>
<dbReference type="SUPFAM" id="SSF47413">
    <property type="entry name" value="lambda repressor-like DNA-binding domains"/>
    <property type="match status" value="1"/>
</dbReference>
<evidence type="ECO:0000313" key="2">
    <source>
        <dbReference type="EMBL" id="HCT13447.1"/>
    </source>
</evidence>
<dbReference type="Gene3D" id="1.10.260.40">
    <property type="entry name" value="lambda repressor-like DNA-binding domains"/>
    <property type="match status" value="1"/>
</dbReference>
<evidence type="ECO:0000259" key="1">
    <source>
        <dbReference type="PROSITE" id="PS50943"/>
    </source>
</evidence>
<protein>
    <recommendedName>
        <fullName evidence="1">HTH cro/C1-type domain-containing protein</fullName>
    </recommendedName>
</protein>
<dbReference type="Proteomes" id="UP000261739">
    <property type="component" value="Unassembled WGS sequence"/>
</dbReference>
<name>A0A3D4SWQ2_9CORY</name>
<dbReference type="Pfam" id="PF01381">
    <property type="entry name" value="HTH_3"/>
    <property type="match status" value="1"/>
</dbReference>
<dbReference type="SMART" id="SM00530">
    <property type="entry name" value="HTH_XRE"/>
    <property type="match status" value="1"/>
</dbReference>
<gene>
    <name evidence="2" type="ORF">DIW82_01270</name>
</gene>
<dbReference type="AlphaFoldDB" id="A0A3D4SWQ2"/>
<comment type="caution">
    <text evidence="2">The sequence shown here is derived from an EMBL/GenBank/DDBJ whole genome shotgun (WGS) entry which is preliminary data.</text>
</comment>